<feature type="compositionally biased region" description="Polar residues" evidence="1">
    <location>
        <begin position="44"/>
        <end position="53"/>
    </location>
</feature>
<feature type="region of interest" description="Disordered" evidence="1">
    <location>
        <begin position="1"/>
        <end position="91"/>
    </location>
</feature>
<dbReference type="Proteomes" id="UP001160148">
    <property type="component" value="Unassembled WGS sequence"/>
</dbReference>
<accession>A0AAV0VHZ2</accession>
<sequence>MVGCGGSGEPARPRTRLRSPSLGVSSSAICEARSTSARVRCSGGQRQSSQDGDTGNDYGGGRRPLPACVSRVDESALTVHNPSRGLRSQYR</sequence>
<evidence type="ECO:0000313" key="2">
    <source>
        <dbReference type="EMBL" id="CAI6343773.1"/>
    </source>
</evidence>
<comment type="caution">
    <text evidence="2">The sequence shown here is derived from an EMBL/GenBank/DDBJ whole genome shotgun (WGS) entry which is preliminary data.</text>
</comment>
<evidence type="ECO:0000256" key="1">
    <source>
        <dbReference type="SAM" id="MobiDB-lite"/>
    </source>
</evidence>
<evidence type="ECO:0000313" key="3">
    <source>
        <dbReference type="Proteomes" id="UP001160148"/>
    </source>
</evidence>
<dbReference type="AlphaFoldDB" id="A0AAV0VHZ2"/>
<name>A0AAV0VHZ2_9HEMI</name>
<feature type="compositionally biased region" description="Polar residues" evidence="1">
    <location>
        <begin position="22"/>
        <end position="37"/>
    </location>
</feature>
<gene>
    <name evidence="2" type="ORF">MEUPH1_LOCUS994</name>
</gene>
<organism evidence="2 3">
    <name type="scientific">Macrosiphum euphorbiae</name>
    <name type="common">potato aphid</name>
    <dbReference type="NCBI Taxonomy" id="13131"/>
    <lineage>
        <taxon>Eukaryota</taxon>
        <taxon>Metazoa</taxon>
        <taxon>Ecdysozoa</taxon>
        <taxon>Arthropoda</taxon>
        <taxon>Hexapoda</taxon>
        <taxon>Insecta</taxon>
        <taxon>Pterygota</taxon>
        <taxon>Neoptera</taxon>
        <taxon>Paraneoptera</taxon>
        <taxon>Hemiptera</taxon>
        <taxon>Sternorrhyncha</taxon>
        <taxon>Aphidomorpha</taxon>
        <taxon>Aphidoidea</taxon>
        <taxon>Aphididae</taxon>
        <taxon>Macrosiphini</taxon>
        <taxon>Macrosiphum</taxon>
    </lineage>
</organism>
<keyword evidence="3" id="KW-1185">Reference proteome</keyword>
<proteinExistence type="predicted"/>
<dbReference type="EMBL" id="CARXXK010000001">
    <property type="protein sequence ID" value="CAI6343773.1"/>
    <property type="molecule type" value="Genomic_DNA"/>
</dbReference>
<protein>
    <submittedName>
        <fullName evidence="2">Uncharacterized protein</fullName>
    </submittedName>
</protein>
<reference evidence="2 3" key="1">
    <citation type="submission" date="2023-01" db="EMBL/GenBank/DDBJ databases">
        <authorList>
            <person name="Whitehead M."/>
        </authorList>
    </citation>
    <scope>NUCLEOTIDE SEQUENCE [LARGE SCALE GENOMIC DNA]</scope>
</reference>